<dbReference type="Pfam" id="PF00768">
    <property type="entry name" value="Peptidase_S11"/>
    <property type="match status" value="1"/>
</dbReference>
<evidence type="ECO:0000256" key="4">
    <source>
        <dbReference type="ARBA" id="ARBA00022960"/>
    </source>
</evidence>
<dbReference type="GO" id="GO:0006508">
    <property type="term" value="P:proteolysis"/>
    <property type="evidence" value="ECO:0007669"/>
    <property type="project" value="InterPro"/>
</dbReference>
<dbReference type="InterPro" id="IPR001967">
    <property type="entry name" value="Peptidase_S11_N"/>
</dbReference>
<name>A0A1F7Y302_9BACT</name>
<evidence type="ECO:0000256" key="7">
    <source>
        <dbReference type="PIRSR" id="PIRSR618044-1"/>
    </source>
</evidence>
<dbReference type="GO" id="GO:0009252">
    <property type="term" value="P:peptidoglycan biosynthetic process"/>
    <property type="evidence" value="ECO:0007669"/>
    <property type="project" value="UniProtKB-KW"/>
</dbReference>
<feature type="active site" evidence="7">
    <location>
        <position position="141"/>
    </location>
</feature>
<evidence type="ECO:0000313" key="11">
    <source>
        <dbReference type="EMBL" id="OGM20925.1"/>
    </source>
</evidence>
<organism evidence="11 12">
    <name type="scientific">Candidatus Woesebacteria bacterium RIFCSPHIGHO2_01_FULL_38_26b</name>
    <dbReference type="NCBI Taxonomy" id="1802491"/>
    <lineage>
        <taxon>Bacteria</taxon>
        <taxon>Candidatus Woeseibacteriota</taxon>
    </lineage>
</organism>
<evidence type="ECO:0000256" key="9">
    <source>
        <dbReference type="RuleBase" id="RU004016"/>
    </source>
</evidence>
<sequence length="308" mass="34190">MKFFYTLCGFFIIFVFISLLSMNIRYTAEKMYFPKLVQLEPDILVTAPVLTGKENFPTISAQSTLAIDLDSGVSLYEKEADAKLLPASTTKIVTALVAMDYYPLDKVLTVGKIKIDGQKMHLAEGEEITIRDLLYGLLINSANDAAEILADNYKGGRASFIDEMNKKAKSLGLTNSIFTNPSGLDEEGLLTTARDLATIATFAMRNPFFREIVSTKEIVVTSIDGKGKHKLVNINKLLGEVDGVLGVKTGWTENASENLVTYIERDGKKIMIVTLGSQDRFGETKEIISWIFDNYTWQRVTKSSIGSY</sequence>
<protein>
    <recommendedName>
        <fullName evidence="10">Peptidase S11 D-alanyl-D-alanine carboxypeptidase A N-terminal domain-containing protein</fullName>
    </recommendedName>
</protein>
<dbReference type="Gene3D" id="3.40.710.10">
    <property type="entry name" value="DD-peptidase/beta-lactamase superfamily"/>
    <property type="match status" value="1"/>
</dbReference>
<evidence type="ECO:0000256" key="3">
    <source>
        <dbReference type="ARBA" id="ARBA00022801"/>
    </source>
</evidence>
<feature type="binding site" evidence="8">
    <location>
        <position position="248"/>
    </location>
    <ligand>
        <name>substrate</name>
    </ligand>
</feature>
<dbReference type="Proteomes" id="UP000176741">
    <property type="component" value="Unassembled WGS sequence"/>
</dbReference>
<evidence type="ECO:0000256" key="5">
    <source>
        <dbReference type="ARBA" id="ARBA00022984"/>
    </source>
</evidence>
<evidence type="ECO:0000256" key="2">
    <source>
        <dbReference type="ARBA" id="ARBA00022729"/>
    </source>
</evidence>
<keyword evidence="2" id="KW-0732">Signal</keyword>
<keyword evidence="6" id="KW-0961">Cell wall biogenesis/degradation</keyword>
<reference evidence="11 12" key="1">
    <citation type="journal article" date="2016" name="Nat. Commun.">
        <title>Thousands of microbial genomes shed light on interconnected biogeochemical processes in an aquifer system.</title>
        <authorList>
            <person name="Anantharaman K."/>
            <person name="Brown C.T."/>
            <person name="Hug L.A."/>
            <person name="Sharon I."/>
            <person name="Castelle C.J."/>
            <person name="Probst A.J."/>
            <person name="Thomas B.C."/>
            <person name="Singh A."/>
            <person name="Wilkins M.J."/>
            <person name="Karaoz U."/>
            <person name="Brodie E.L."/>
            <person name="Williams K.H."/>
            <person name="Hubbard S.S."/>
            <person name="Banfield J.F."/>
        </authorList>
    </citation>
    <scope>NUCLEOTIDE SEQUENCE [LARGE SCALE GENOMIC DNA]</scope>
</reference>
<dbReference type="GO" id="GO:0008360">
    <property type="term" value="P:regulation of cell shape"/>
    <property type="evidence" value="ECO:0007669"/>
    <property type="project" value="UniProtKB-KW"/>
</dbReference>
<comment type="similarity">
    <text evidence="1 9">Belongs to the peptidase S11 family.</text>
</comment>
<gene>
    <name evidence="11" type="ORF">A2771_04200</name>
</gene>
<feature type="active site" description="Proton acceptor" evidence="7">
    <location>
        <position position="91"/>
    </location>
</feature>
<comment type="caution">
    <text evidence="11">The sequence shown here is derived from an EMBL/GenBank/DDBJ whole genome shotgun (WGS) entry which is preliminary data.</text>
</comment>
<dbReference type="GO" id="GO:0009002">
    <property type="term" value="F:serine-type D-Ala-D-Ala carboxypeptidase activity"/>
    <property type="evidence" value="ECO:0007669"/>
    <property type="project" value="InterPro"/>
</dbReference>
<evidence type="ECO:0000256" key="6">
    <source>
        <dbReference type="ARBA" id="ARBA00023316"/>
    </source>
</evidence>
<evidence type="ECO:0000256" key="1">
    <source>
        <dbReference type="ARBA" id="ARBA00007164"/>
    </source>
</evidence>
<dbReference type="PANTHER" id="PTHR21581:SF33">
    <property type="entry name" value="D-ALANYL-D-ALANINE CARBOXYPEPTIDASE DACB"/>
    <property type="match status" value="1"/>
</dbReference>
<accession>A0A1F7Y302</accession>
<dbReference type="AlphaFoldDB" id="A0A1F7Y302"/>
<keyword evidence="5" id="KW-0573">Peptidoglycan synthesis</keyword>
<feature type="active site" description="Acyl-ester intermediate" evidence="7">
    <location>
        <position position="88"/>
    </location>
</feature>
<dbReference type="SUPFAM" id="SSF56601">
    <property type="entry name" value="beta-lactamase/transpeptidase-like"/>
    <property type="match status" value="1"/>
</dbReference>
<proteinExistence type="inferred from homology"/>
<keyword evidence="3" id="KW-0378">Hydrolase</keyword>
<dbReference type="PRINTS" id="PR00725">
    <property type="entry name" value="DADACBPTASE1"/>
</dbReference>
<feature type="domain" description="Peptidase S11 D-alanyl-D-alanine carboxypeptidase A N-terminal" evidence="10">
    <location>
        <begin position="55"/>
        <end position="278"/>
    </location>
</feature>
<dbReference type="InterPro" id="IPR012338">
    <property type="entry name" value="Beta-lactam/transpept-like"/>
</dbReference>
<evidence type="ECO:0000313" key="12">
    <source>
        <dbReference type="Proteomes" id="UP000176741"/>
    </source>
</evidence>
<dbReference type="EMBL" id="MGGD01000023">
    <property type="protein sequence ID" value="OGM20925.1"/>
    <property type="molecule type" value="Genomic_DNA"/>
</dbReference>
<evidence type="ECO:0000259" key="10">
    <source>
        <dbReference type="Pfam" id="PF00768"/>
    </source>
</evidence>
<keyword evidence="4" id="KW-0133">Cell shape</keyword>
<dbReference type="InterPro" id="IPR018044">
    <property type="entry name" value="Peptidase_S11"/>
</dbReference>
<dbReference type="GO" id="GO:0071555">
    <property type="term" value="P:cell wall organization"/>
    <property type="evidence" value="ECO:0007669"/>
    <property type="project" value="UniProtKB-KW"/>
</dbReference>
<evidence type="ECO:0000256" key="8">
    <source>
        <dbReference type="PIRSR" id="PIRSR618044-2"/>
    </source>
</evidence>
<dbReference type="PANTHER" id="PTHR21581">
    <property type="entry name" value="D-ALANYL-D-ALANINE CARBOXYPEPTIDASE"/>
    <property type="match status" value="1"/>
</dbReference>